<dbReference type="InterPro" id="IPR040256">
    <property type="entry name" value="At4g02000-like"/>
</dbReference>
<dbReference type="GO" id="GO:0008270">
    <property type="term" value="F:zinc ion binding"/>
    <property type="evidence" value="ECO:0007669"/>
    <property type="project" value="InterPro"/>
</dbReference>
<dbReference type="SUPFAM" id="SSF57756">
    <property type="entry name" value="Retrovirus zinc finger-like domains"/>
    <property type="match status" value="1"/>
</dbReference>
<accession>A0A835LIL5</accession>
<organism evidence="1 2">
    <name type="scientific">Coptis chinensis</name>
    <dbReference type="NCBI Taxonomy" id="261450"/>
    <lineage>
        <taxon>Eukaryota</taxon>
        <taxon>Viridiplantae</taxon>
        <taxon>Streptophyta</taxon>
        <taxon>Embryophyta</taxon>
        <taxon>Tracheophyta</taxon>
        <taxon>Spermatophyta</taxon>
        <taxon>Magnoliopsida</taxon>
        <taxon>Ranunculales</taxon>
        <taxon>Ranunculaceae</taxon>
        <taxon>Coptidoideae</taxon>
        <taxon>Coptis</taxon>
    </lineage>
</organism>
<evidence type="ECO:0000313" key="1">
    <source>
        <dbReference type="EMBL" id="KAF9593034.1"/>
    </source>
</evidence>
<dbReference type="Proteomes" id="UP000631114">
    <property type="component" value="Unassembled WGS sequence"/>
</dbReference>
<dbReference type="EMBL" id="JADFTS010000008">
    <property type="protein sequence ID" value="KAF9593034.1"/>
    <property type="molecule type" value="Genomic_DNA"/>
</dbReference>
<comment type="caution">
    <text evidence="1">The sequence shown here is derived from an EMBL/GenBank/DDBJ whole genome shotgun (WGS) entry which is preliminary data.</text>
</comment>
<name>A0A835LIL5_9MAGN</name>
<proteinExistence type="predicted"/>
<gene>
    <name evidence="1" type="ORF">IFM89_019779</name>
</gene>
<keyword evidence="2" id="KW-1185">Reference proteome</keyword>
<protein>
    <submittedName>
        <fullName evidence="1">Uncharacterized protein</fullName>
    </submittedName>
</protein>
<dbReference type="GO" id="GO:0003676">
    <property type="term" value="F:nucleic acid binding"/>
    <property type="evidence" value="ECO:0007669"/>
    <property type="project" value="InterPro"/>
</dbReference>
<dbReference type="InterPro" id="IPR036875">
    <property type="entry name" value="Znf_CCHC_sf"/>
</dbReference>
<dbReference type="PANTHER" id="PTHR31286:SF60">
    <property type="entry name" value="PROTEIN, PUTATIVE-RELATED"/>
    <property type="match status" value="1"/>
</dbReference>
<sequence>MVGVLMPSSLSTPGMQGEYPTICLIEEEVDRGRPMHVDETTAMRKLGYFASVLVDIDLPIKIPDKIWVESKKHGVAFSQEIRLGKLPNYCTHCKGVGHTVSNCRFLKKDLDQTRKTVVA</sequence>
<dbReference type="PANTHER" id="PTHR31286">
    <property type="entry name" value="GLYCINE-RICH CELL WALL STRUCTURAL PROTEIN 1.8-LIKE"/>
    <property type="match status" value="1"/>
</dbReference>
<reference evidence="1 2" key="1">
    <citation type="submission" date="2020-10" db="EMBL/GenBank/DDBJ databases">
        <title>The Coptis chinensis genome and diversification of protoberbering-type alkaloids.</title>
        <authorList>
            <person name="Wang B."/>
            <person name="Shu S."/>
            <person name="Song C."/>
            <person name="Liu Y."/>
        </authorList>
    </citation>
    <scope>NUCLEOTIDE SEQUENCE [LARGE SCALE GENOMIC DNA]</scope>
    <source>
        <strain evidence="1">HL-2020</strain>
        <tissue evidence="1">Leaf</tissue>
    </source>
</reference>
<evidence type="ECO:0000313" key="2">
    <source>
        <dbReference type="Proteomes" id="UP000631114"/>
    </source>
</evidence>
<dbReference type="OrthoDB" id="1751950at2759"/>
<dbReference type="AlphaFoldDB" id="A0A835LIL5"/>